<name>A0A2H9T9H0_9ZZZZ</name>
<dbReference type="SUPFAM" id="SSF55729">
    <property type="entry name" value="Acyl-CoA N-acyltransferases (Nat)"/>
    <property type="match status" value="1"/>
</dbReference>
<reference evidence="7" key="1">
    <citation type="journal article" date="2017" name="Appl. Environ. Microbiol.">
        <title>Molecular characterization of an Endozoicomonas-like organism causing infection in king scallop Pecten maximus L.</title>
        <authorList>
            <person name="Cano I."/>
            <person name="van Aerle R."/>
            <person name="Ross S."/>
            <person name="Verner-Jeffreys D.W."/>
            <person name="Paley R.K."/>
            <person name="Rimmer G."/>
            <person name="Ryder D."/>
            <person name="Hooper P."/>
            <person name="Stone D."/>
            <person name="Feist S.W."/>
        </authorList>
    </citation>
    <scope>NUCLEOTIDE SEQUENCE</scope>
</reference>
<dbReference type="Pfam" id="PF19576">
    <property type="entry name" value="Acyltransf_2"/>
    <property type="match status" value="1"/>
</dbReference>
<keyword evidence="4" id="KW-0443">Lipid metabolism</keyword>
<evidence type="ECO:0000256" key="5">
    <source>
        <dbReference type="ARBA" id="ARBA00023315"/>
    </source>
</evidence>
<dbReference type="Pfam" id="PF13444">
    <property type="entry name" value="Acetyltransf_5"/>
    <property type="match status" value="1"/>
</dbReference>
<dbReference type="InterPro" id="IPR052351">
    <property type="entry name" value="Ornithine_N-alpha-AT"/>
</dbReference>
<keyword evidence="3" id="KW-0808">Transferase</keyword>
<evidence type="ECO:0000259" key="6">
    <source>
        <dbReference type="SMART" id="SM00563"/>
    </source>
</evidence>
<evidence type="ECO:0000256" key="1">
    <source>
        <dbReference type="ARBA" id="ARBA00005189"/>
    </source>
</evidence>
<gene>
    <name evidence="7" type="ORF">CI610_01166</name>
</gene>
<dbReference type="PANTHER" id="PTHR37323:SF1">
    <property type="entry name" value="L-ORNITHINE N(ALPHA)-ACYLTRANSFERASE"/>
    <property type="match status" value="1"/>
</dbReference>
<dbReference type="GO" id="GO:0006629">
    <property type="term" value="P:lipid metabolic process"/>
    <property type="evidence" value="ECO:0007669"/>
    <property type="project" value="UniProtKB-KW"/>
</dbReference>
<keyword evidence="5" id="KW-0012">Acyltransferase</keyword>
<sequence>MNKTVFQLPKITKTGIPEAVVGQIVGLPKLKKLYLNKKLSDVSRTQDFLQSVLHLFDIKHRVLSGSLKSIPEKGPSVVVANHPFGAIEGVGLADCLLQRRSDVKVLANELLCQIPQLKELFIGVDLFGKNRREKNKKSIETARQWVDEGHLLLIFPAGEVSCYQWSRRRAIDPVWRNTAANIARHSKASITPVFIEGQNSWFFHALGMVHPKLRTLRLIHELLNKRGQTLEFRFGTTIFEQEYKRLSSDKVLTNYLRLNTYLLSRDACSDVRPENTSDNTGSFDVLVAPSSIEKMRQDIASLSRHHQLLQQGDLIVYCAQSHEVPNVLQEIGRLREMTFRQVGEGTGLAIDLDSYDDYYSHLFLWNQKTKEVVGAYRIGQVDKIIQQYGIEGLYTHTLFSYSAQFLSNLGCCLELGRSFVCPNYQKSLSALLLLWKGIGHYAARNPHYRTLFGPVSISSDYSNKTRNLMADYLEANHGSNVLKPLVSPRNPLENCPKETFWQLNELASMGDIQLLSHLVSRMEPDNRGIPVLLRQYLRVKGKMVAFNVDADFQNALDGLVVVDLMDIDARTREKYMGREGSQAFCANHTGMKDRHLTSNQEHCL</sequence>
<proteinExistence type="predicted"/>
<evidence type="ECO:0000313" key="7">
    <source>
        <dbReference type="EMBL" id="PJE79853.1"/>
    </source>
</evidence>
<dbReference type="SMART" id="SM00563">
    <property type="entry name" value="PlsC"/>
    <property type="match status" value="1"/>
</dbReference>
<evidence type="ECO:0000256" key="4">
    <source>
        <dbReference type="ARBA" id="ARBA00023098"/>
    </source>
</evidence>
<accession>A0A2H9T9H0</accession>
<dbReference type="PANTHER" id="PTHR37323">
    <property type="entry name" value="GCN5-RELATED N-ACETYLTRANSFERASE"/>
    <property type="match status" value="1"/>
</dbReference>
<protein>
    <recommendedName>
        <fullName evidence="6">Phospholipid/glycerol acyltransferase domain-containing protein</fullName>
    </recommendedName>
</protein>
<dbReference type="CDD" id="cd07986">
    <property type="entry name" value="LPLAT_ACT14924-like"/>
    <property type="match status" value="1"/>
</dbReference>
<dbReference type="EMBL" id="NSIT01000044">
    <property type="protein sequence ID" value="PJE79853.1"/>
    <property type="molecule type" value="Genomic_DNA"/>
</dbReference>
<dbReference type="AlphaFoldDB" id="A0A2H9T9H0"/>
<comment type="pathway">
    <text evidence="1">Lipid metabolism.</text>
</comment>
<dbReference type="GO" id="GO:0016746">
    <property type="term" value="F:acyltransferase activity"/>
    <property type="evidence" value="ECO:0007669"/>
    <property type="project" value="UniProtKB-KW"/>
</dbReference>
<evidence type="ECO:0000256" key="3">
    <source>
        <dbReference type="ARBA" id="ARBA00022679"/>
    </source>
</evidence>
<evidence type="ECO:0000256" key="2">
    <source>
        <dbReference type="ARBA" id="ARBA00022516"/>
    </source>
</evidence>
<dbReference type="InterPro" id="IPR045746">
    <property type="entry name" value="ACT14924-like_Acyltransf_dom"/>
</dbReference>
<comment type="caution">
    <text evidence="7">The sequence shown here is derived from an EMBL/GenBank/DDBJ whole genome shotgun (WGS) entry which is preliminary data.</text>
</comment>
<dbReference type="InterPro" id="IPR016181">
    <property type="entry name" value="Acyl_CoA_acyltransferase"/>
</dbReference>
<organism evidence="7">
    <name type="scientific">invertebrate metagenome</name>
    <dbReference type="NCBI Taxonomy" id="1711999"/>
    <lineage>
        <taxon>unclassified sequences</taxon>
        <taxon>metagenomes</taxon>
        <taxon>organismal metagenomes</taxon>
    </lineage>
</organism>
<dbReference type="SUPFAM" id="SSF69593">
    <property type="entry name" value="Glycerol-3-phosphate (1)-acyltransferase"/>
    <property type="match status" value="1"/>
</dbReference>
<keyword evidence="2" id="KW-0444">Lipid biosynthesis</keyword>
<dbReference type="Gene3D" id="3.40.630.30">
    <property type="match status" value="1"/>
</dbReference>
<feature type="domain" description="Phospholipid/glycerol acyltransferase" evidence="6">
    <location>
        <begin position="76"/>
        <end position="198"/>
    </location>
</feature>
<dbReference type="InterPro" id="IPR002123">
    <property type="entry name" value="Plipid/glycerol_acylTrfase"/>
</dbReference>